<sequence length="161" mass="17850">PPSNALIQLTLSKPPDLIQNKQMTLCTPVASINRNFIEEQQAEWESSAGPTERKRDIEGLNETRALETQPHRSRPCHARPARETTPPPSFLPSLPFSLHSQVAVVAAPCRPSQANLSVLVRTWNTEQTAPEPRAHYAKLPTLLPSDALTAPTQHFLPRPTM</sequence>
<proteinExistence type="predicted"/>
<gene>
    <name evidence="1" type="ORF">KUCAC02_020816</name>
</gene>
<evidence type="ECO:0000313" key="2">
    <source>
        <dbReference type="Proteomes" id="UP001057452"/>
    </source>
</evidence>
<name>A0ACB9XEK0_CHAAC</name>
<accession>A0ACB9XEK0</accession>
<keyword evidence="2" id="KW-1185">Reference proteome</keyword>
<feature type="non-terminal residue" evidence="1">
    <location>
        <position position="1"/>
    </location>
</feature>
<evidence type="ECO:0000313" key="1">
    <source>
        <dbReference type="EMBL" id="KAI4825118.1"/>
    </source>
</evidence>
<protein>
    <submittedName>
        <fullName evidence="1">Uncharacterized protein</fullName>
    </submittedName>
</protein>
<dbReference type="Proteomes" id="UP001057452">
    <property type="component" value="Chromosome 6"/>
</dbReference>
<dbReference type="EMBL" id="CM043790">
    <property type="protein sequence ID" value="KAI4825118.1"/>
    <property type="molecule type" value="Genomic_DNA"/>
</dbReference>
<organism evidence="1 2">
    <name type="scientific">Chaenocephalus aceratus</name>
    <name type="common">Blackfin icefish</name>
    <name type="synonym">Chaenichthys aceratus</name>
    <dbReference type="NCBI Taxonomy" id="36190"/>
    <lineage>
        <taxon>Eukaryota</taxon>
        <taxon>Metazoa</taxon>
        <taxon>Chordata</taxon>
        <taxon>Craniata</taxon>
        <taxon>Vertebrata</taxon>
        <taxon>Euteleostomi</taxon>
        <taxon>Actinopterygii</taxon>
        <taxon>Neopterygii</taxon>
        <taxon>Teleostei</taxon>
        <taxon>Neoteleostei</taxon>
        <taxon>Acanthomorphata</taxon>
        <taxon>Eupercaria</taxon>
        <taxon>Perciformes</taxon>
        <taxon>Notothenioidei</taxon>
        <taxon>Channichthyidae</taxon>
        <taxon>Chaenocephalus</taxon>
    </lineage>
</organism>
<reference evidence="1" key="1">
    <citation type="submission" date="2022-05" db="EMBL/GenBank/DDBJ databases">
        <title>Chromosome-level genome of Chaenocephalus aceratus.</title>
        <authorList>
            <person name="Park H."/>
        </authorList>
    </citation>
    <scope>NUCLEOTIDE SEQUENCE</scope>
    <source>
        <strain evidence="1">KU_202001</strain>
    </source>
</reference>
<comment type="caution">
    <text evidence="1">The sequence shown here is derived from an EMBL/GenBank/DDBJ whole genome shotgun (WGS) entry which is preliminary data.</text>
</comment>